<feature type="compositionally biased region" description="Acidic residues" evidence="1">
    <location>
        <begin position="59"/>
        <end position="75"/>
    </location>
</feature>
<reference evidence="2 3" key="1">
    <citation type="submission" date="2023-03" db="EMBL/GenBank/DDBJ databases">
        <authorList>
            <person name="Kaur S."/>
            <person name="Espinosa-Saiz D."/>
            <person name="Velazquez E."/>
            <person name="Menendez E."/>
            <person name="diCenzo G.C."/>
        </authorList>
    </citation>
    <scope>NUCLEOTIDE SEQUENCE [LARGE SCALE GENOMIC DNA]</scope>
    <source>
        <strain evidence="2 3">LMG 24692</strain>
    </source>
</reference>
<dbReference type="EMBL" id="CP120374">
    <property type="protein sequence ID" value="WEX89706.1"/>
    <property type="molecule type" value="Genomic_DNA"/>
</dbReference>
<dbReference type="Proteomes" id="UP001229355">
    <property type="component" value="Chromosome 2"/>
</dbReference>
<evidence type="ECO:0000313" key="2">
    <source>
        <dbReference type="EMBL" id="WEX89706.1"/>
    </source>
</evidence>
<proteinExistence type="predicted"/>
<organism evidence="2 3">
    <name type="scientific">Sinorhizobium garamanticum</name>
    <dbReference type="NCBI Taxonomy" id="680247"/>
    <lineage>
        <taxon>Bacteria</taxon>
        <taxon>Pseudomonadati</taxon>
        <taxon>Pseudomonadota</taxon>
        <taxon>Alphaproteobacteria</taxon>
        <taxon>Hyphomicrobiales</taxon>
        <taxon>Rhizobiaceae</taxon>
        <taxon>Sinorhizobium/Ensifer group</taxon>
        <taxon>Sinorhizobium</taxon>
    </lineage>
</organism>
<feature type="region of interest" description="Disordered" evidence="1">
    <location>
        <begin position="1"/>
        <end position="95"/>
    </location>
</feature>
<protein>
    <submittedName>
        <fullName evidence="2">Uncharacterized protein</fullName>
    </submittedName>
</protein>
<evidence type="ECO:0000313" key="3">
    <source>
        <dbReference type="Proteomes" id="UP001229355"/>
    </source>
</evidence>
<sequence>MARNSPKQFGRTKPGPADDDAATFPQWEEKLPESARNPEEARPVDQGRVPPRRSRDEANIDTDEALPSDEEEETIAENPEREEVRFGNVKMPRKD</sequence>
<gene>
    <name evidence="2" type="ORF">PZN02_005017</name>
</gene>
<feature type="compositionally biased region" description="Basic and acidic residues" evidence="1">
    <location>
        <begin position="27"/>
        <end position="45"/>
    </location>
</feature>
<name>A0ABY8DFM6_9HYPH</name>
<evidence type="ECO:0000256" key="1">
    <source>
        <dbReference type="SAM" id="MobiDB-lite"/>
    </source>
</evidence>
<dbReference type="RefSeq" id="WP_280661677.1">
    <property type="nucleotide sequence ID" value="NZ_CP120374.1"/>
</dbReference>
<keyword evidence="3" id="KW-1185">Reference proteome</keyword>
<accession>A0ABY8DFM6</accession>